<evidence type="ECO:0000313" key="2">
    <source>
        <dbReference type="EMBL" id="KAJ6440638.1"/>
    </source>
</evidence>
<comment type="caution">
    <text evidence="2">The sequence shown here is derived from an EMBL/GenBank/DDBJ whole genome shotgun (WGS) entry which is preliminary data.</text>
</comment>
<dbReference type="AlphaFoldDB" id="A0AB34FMB0"/>
<gene>
    <name evidence="2" type="ORF">O9K51_06428</name>
</gene>
<name>A0AB34FMB0_9HYPO</name>
<keyword evidence="1" id="KW-0732">Signal</keyword>
<evidence type="ECO:0000313" key="3">
    <source>
        <dbReference type="Proteomes" id="UP001163105"/>
    </source>
</evidence>
<feature type="chain" id="PRO_5044186490" evidence="1">
    <location>
        <begin position="25"/>
        <end position="286"/>
    </location>
</feature>
<proteinExistence type="predicted"/>
<keyword evidence="3" id="KW-1185">Reference proteome</keyword>
<organism evidence="2 3">
    <name type="scientific">Purpureocillium lavendulum</name>
    <dbReference type="NCBI Taxonomy" id="1247861"/>
    <lineage>
        <taxon>Eukaryota</taxon>
        <taxon>Fungi</taxon>
        <taxon>Dikarya</taxon>
        <taxon>Ascomycota</taxon>
        <taxon>Pezizomycotina</taxon>
        <taxon>Sordariomycetes</taxon>
        <taxon>Hypocreomycetidae</taxon>
        <taxon>Hypocreales</taxon>
        <taxon>Ophiocordycipitaceae</taxon>
        <taxon>Purpureocillium</taxon>
    </lineage>
</organism>
<feature type="signal peptide" evidence="1">
    <location>
        <begin position="1"/>
        <end position="24"/>
    </location>
</feature>
<evidence type="ECO:0000256" key="1">
    <source>
        <dbReference type="SAM" id="SignalP"/>
    </source>
</evidence>
<sequence length="286" mass="31572">MIAPSPKQASFVALALLALQETIATSLDPRDDSYFTDFEDIAHSVVEYIPFVGTLYSSARVGIAWEERDAKHYWSSLADCAESAIRDIAVVAKWAEPVTVALVHSMAESFTEKVIELYHSSPAIGRVQLTGPPLEAAKNSSYLLVAEGRPGRNAPKFFGGRAKGVHYFYGASFTGILKEEKYASAGEKICLDTPRGLYDGAPILLSWRWTKDDTGVAHRPEAVRGQVHLHPGTGKPRRFEVVNRKGAGSWHGYNFWGTIKSRDRITIFLTIDGTDVKVDMRRVKGT</sequence>
<reference evidence="2" key="1">
    <citation type="submission" date="2023-01" db="EMBL/GenBank/DDBJ databases">
        <title>The growth and conidiation of Purpureocillium lavendulum are regulated by nitrogen source and histone H3K14 acetylation.</title>
        <authorList>
            <person name="Tang P."/>
            <person name="Han J."/>
            <person name="Zhang C."/>
            <person name="Tang P."/>
            <person name="Qi F."/>
            <person name="Zhang K."/>
            <person name="Liang L."/>
        </authorList>
    </citation>
    <scope>NUCLEOTIDE SEQUENCE</scope>
    <source>
        <strain evidence="2">YMF1.00683</strain>
    </source>
</reference>
<dbReference type="EMBL" id="JAQHRD010000005">
    <property type="protein sequence ID" value="KAJ6440638.1"/>
    <property type="molecule type" value="Genomic_DNA"/>
</dbReference>
<protein>
    <submittedName>
        <fullName evidence="2">Amylase cluster transcriptional regulator</fullName>
    </submittedName>
</protein>
<dbReference type="Proteomes" id="UP001163105">
    <property type="component" value="Unassembled WGS sequence"/>
</dbReference>
<accession>A0AB34FMB0</accession>